<evidence type="ECO:0000256" key="7">
    <source>
        <dbReference type="ARBA" id="ARBA00023277"/>
    </source>
</evidence>
<dbReference type="AlphaFoldDB" id="A0A179FJS8"/>
<evidence type="ECO:0000256" key="8">
    <source>
        <dbReference type="ARBA" id="ARBA00023295"/>
    </source>
</evidence>
<name>A0A179FJS8_METCM</name>
<proteinExistence type="inferred from homology"/>
<feature type="domain" description="Sialidase" evidence="10">
    <location>
        <begin position="73"/>
        <end position="372"/>
    </location>
</feature>
<keyword evidence="6" id="KW-0325">Glycoprotein</keyword>
<keyword evidence="7" id="KW-0119">Carbohydrate metabolism</keyword>
<evidence type="ECO:0000256" key="1">
    <source>
        <dbReference type="ARBA" id="ARBA00000427"/>
    </source>
</evidence>
<dbReference type="SUPFAM" id="SSF50939">
    <property type="entry name" value="Sialidases"/>
    <property type="match status" value="1"/>
</dbReference>
<comment type="caution">
    <text evidence="11">The sequence shown here is derived from an EMBL/GenBank/DDBJ whole genome shotgun (WGS) entry which is preliminary data.</text>
</comment>
<dbReference type="Proteomes" id="UP000078397">
    <property type="component" value="Unassembled WGS sequence"/>
</dbReference>
<evidence type="ECO:0000256" key="5">
    <source>
        <dbReference type="ARBA" id="ARBA00022801"/>
    </source>
</evidence>
<dbReference type="GO" id="GO:0016020">
    <property type="term" value="C:membrane"/>
    <property type="evidence" value="ECO:0007669"/>
    <property type="project" value="TreeGrafter"/>
</dbReference>
<dbReference type="GO" id="GO:0006689">
    <property type="term" value="P:ganglioside catabolic process"/>
    <property type="evidence" value="ECO:0007669"/>
    <property type="project" value="TreeGrafter"/>
</dbReference>
<dbReference type="PANTHER" id="PTHR10628:SF30">
    <property type="entry name" value="EXO-ALPHA-SIALIDASE"/>
    <property type="match status" value="1"/>
</dbReference>
<keyword evidence="4 9" id="KW-0732">Signal</keyword>
<keyword evidence="5" id="KW-0378">Hydrolase</keyword>
<dbReference type="OrthoDB" id="2739686at2759"/>
<keyword evidence="12" id="KW-1185">Reference proteome</keyword>
<sequence>MRGTTLLNGWLTAMLGAGLASAAVKDPAKDATPSHKEFALFKSANMAGADKLSTGIGFHSFRIPAVVTTTTGRILAFAEGRRHDNRDFGDINLVFKRTKAANNHGSSPSDWEGLQEVVGKGDGTWGNPTPVVDGKTIYLFLSWNGGAYSQNGNDKLPNGKVTKKIDKTWEGRRHLYLTQSTDDGKTWSEPKDMTKQLTPENWAWDAVGPGNGIVMASGEVVIPAMGRNIIGRGEPGKRTWTYQSLKGAGAEGTVAQTPDGKLYRNDRAGKDDDYRKVARGTLTSFGSFALDKGLPDPACEAATLLYNRADAKGPARVVFLNSADKNSRRAMRVRISYDSNANKYNYGRKLSDAPVSGAGHEGGYSSLTKTADFNVGALVETDFYQTGGSKNDYRAIVWRKFNLSWILHGPNN</sequence>
<dbReference type="InterPro" id="IPR011040">
    <property type="entry name" value="Sialidase"/>
</dbReference>
<dbReference type="RefSeq" id="XP_018142943.1">
    <property type="nucleotide sequence ID" value="XM_018292018.1"/>
</dbReference>
<dbReference type="STRING" id="1380566.A0A179FJS8"/>
<comment type="catalytic activity">
    <reaction evidence="1">
        <text>Hydrolysis of alpha-(2-&gt;3)-, alpha-(2-&gt;6)-, alpha-(2-&gt;8)- glycosidic linkages of terminal sialic acid residues in oligosaccharides, glycoproteins, glycolipids, colominic acid and synthetic substrates.</text>
        <dbReference type="EC" id="3.2.1.18"/>
    </reaction>
</comment>
<dbReference type="InterPro" id="IPR026856">
    <property type="entry name" value="Sialidase_fam"/>
</dbReference>
<protein>
    <recommendedName>
        <fullName evidence="3">exo-alpha-sialidase</fullName>
        <ecNumber evidence="3">3.2.1.18</ecNumber>
    </recommendedName>
</protein>
<keyword evidence="8" id="KW-0326">Glycosidase</keyword>
<evidence type="ECO:0000313" key="12">
    <source>
        <dbReference type="Proteomes" id="UP000078397"/>
    </source>
</evidence>
<evidence type="ECO:0000256" key="3">
    <source>
        <dbReference type="ARBA" id="ARBA00012733"/>
    </source>
</evidence>
<reference evidence="11 12" key="1">
    <citation type="journal article" date="2016" name="PLoS Pathog.">
        <title>Biosynthesis of antibiotic leucinostatins in bio-control fungus Purpureocillium lilacinum and their inhibition on phytophthora revealed by genome mining.</title>
        <authorList>
            <person name="Wang G."/>
            <person name="Liu Z."/>
            <person name="Lin R."/>
            <person name="Li E."/>
            <person name="Mao Z."/>
            <person name="Ling J."/>
            <person name="Yang Y."/>
            <person name="Yin W.B."/>
            <person name="Xie B."/>
        </authorList>
    </citation>
    <scope>NUCLEOTIDE SEQUENCE [LARGE SCALE GENOMIC DNA]</scope>
    <source>
        <strain evidence="11">170</strain>
    </source>
</reference>
<dbReference type="EMBL" id="LSBJ02000004">
    <property type="protein sequence ID" value="OAQ65856.1"/>
    <property type="molecule type" value="Genomic_DNA"/>
</dbReference>
<dbReference type="GeneID" id="28856012"/>
<evidence type="ECO:0000256" key="2">
    <source>
        <dbReference type="ARBA" id="ARBA00009348"/>
    </source>
</evidence>
<accession>A0A179FJS8</accession>
<evidence type="ECO:0000256" key="6">
    <source>
        <dbReference type="ARBA" id="ARBA00023180"/>
    </source>
</evidence>
<comment type="similarity">
    <text evidence="2">Belongs to the glycosyl hydrolase 33 family.</text>
</comment>
<dbReference type="InterPro" id="IPR036278">
    <property type="entry name" value="Sialidase_sf"/>
</dbReference>
<dbReference type="EC" id="3.2.1.18" evidence="3"/>
<evidence type="ECO:0000256" key="4">
    <source>
        <dbReference type="ARBA" id="ARBA00022729"/>
    </source>
</evidence>
<dbReference type="GO" id="GO:0004308">
    <property type="term" value="F:exo-alpha-sialidase activity"/>
    <property type="evidence" value="ECO:0007669"/>
    <property type="project" value="UniProtKB-EC"/>
</dbReference>
<evidence type="ECO:0000313" key="11">
    <source>
        <dbReference type="EMBL" id="OAQ65856.1"/>
    </source>
</evidence>
<dbReference type="Gene3D" id="2.120.10.10">
    <property type="match status" value="1"/>
</dbReference>
<evidence type="ECO:0000256" key="9">
    <source>
        <dbReference type="SAM" id="SignalP"/>
    </source>
</evidence>
<dbReference type="GO" id="GO:0005737">
    <property type="term" value="C:cytoplasm"/>
    <property type="evidence" value="ECO:0007669"/>
    <property type="project" value="TreeGrafter"/>
</dbReference>
<dbReference type="FunFam" id="2.120.10.10:FF:000008">
    <property type="entry name" value="Exo-alpha-sialidase"/>
    <property type="match status" value="1"/>
</dbReference>
<dbReference type="Pfam" id="PF13088">
    <property type="entry name" value="BNR_2"/>
    <property type="match status" value="1"/>
</dbReference>
<feature type="chain" id="PRO_5008101771" description="exo-alpha-sialidase" evidence="9">
    <location>
        <begin position="23"/>
        <end position="412"/>
    </location>
</feature>
<dbReference type="PANTHER" id="PTHR10628">
    <property type="entry name" value="SIALIDASE"/>
    <property type="match status" value="1"/>
</dbReference>
<dbReference type="KEGG" id="pchm:VFPPC_14249"/>
<organism evidence="11 12">
    <name type="scientific">Pochonia chlamydosporia 170</name>
    <dbReference type="NCBI Taxonomy" id="1380566"/>
    <lineage>
        <taxon>Eukaryota</taxon>
        <taxon>Fungi</taxon>
        <taxon>Dikarya</taxon>
        <taxon>Ascomycota</taxon>
        <taxon>Pezizomycotina</taxon>
        <taxon>Sordariomycetes</taxon>
        <taxon>Hypocreomycetidae</taxon>
        <taxon>Hypocreales</taxon>
        <taxon>Clavicipitaceae</taxon>
        <taxon>Pochonia</taxon>
    </lineage>
</organism>
<dbReference type="GO" id="GO:0009313">
    <property type="term" value="P:oligosaccharide catabolic process"/>
    <property type="evidence" value="ECO:0007669"/>
    <property type="project" value="TreeGrafter"/>
</dbReference>
<gene>
    <name evidence="11" type="ORF">VFPPC_14249</name>
</gene>
<feature type="signal peptide" evidence="9">
    <location>
        <begin position="1"/>
        <end position="22"/>
    </location>
</feature>
<evidence type="ECO:0000259" key="10">
    <source>
        <dbReference type="Pfam" id="PF13088"/>
    </source>
</evidence>